<feature type="non-terminal residue" evidence="4">
    <location>
        <position position="1"/>
    </location>
</feature>
<dbReference type="OrthoDB" id="47785at2759"/>
<dbReference type="EMBL" id="CAJVPS010033893">
    <property type="protein sequence ID" value="CAG8738169.1"/>
    <property type="molecule type" value="Genomic_DNA"/>
</dbReference>
<evidence type="ECO:0000313" key="5">
    <source>
        <dbReference type="Proteomes" id="UP000789508"/>
    </source>
</evidence>
<feature type="compositionally biased region" description="Polar residues" evidence="3">
    <location>
        <begin position="88"/>
        <end position="110"/>
    </location>
</feature>
<accession>A0A9N9NIY1</accession>
<dbReference type="GO" id="GO:0006281">
    <property type="term" value="P:DNA repair"/>
    <property type="evidence" value="ECO:0007669"/>
    <property type="project" value="InterPro"/>
</dbReference>
<feature type="binding site" evidence="2">
    <location>
        <position position="254"/>
    </location>
    <ligand>
        <name>substrate</name>
    </ligand>
</feature>
<dbReference type="InterPro" id="IPR010347">
    <property type="entry name" value="Tdp1"/>
</dbReference>
<evidence type="ECO:0000256" key="2">
    <source>
        <dbReference type="PIRSR" id="PIRSR610347-2"/>
    </source>
</evidence>
<evidence type="ECO:0000313" key="4">
    <source>
        <dbReference type="EMBL" id="CAG8738169.1"/>
    </source>
</evidence>
<dbReference type="PANTHER" id="PTHR12415">
    <property type="entry name" value="TYROSYL-DNA PHOSPHODIESTERASE 1"/>
    <property type="match status" value="1"/>
</dbReference>
<dbReference type="GO" id="GO:0005634">
    <property type="term" value="C:nucleus"/>
    <property type="evidence" value="ECO:0007669"/>
    <property type="project" value="InterPro"/>
</dbReference>
<dbReference type="Pfam" id="PF06087">
    <property type="entry name" value="Tyr-DNA_phospho"/>
    <property type="match status" value="1"/>
</dbReference>
<dbReference type="AlphaFoldDB" id="A0A9N9NIY1"/>
<dbReference type="Gene3D" id="3.30.870.10">
    <property type="entry name" value="Endonuclease Chain A"/>
    <property type="match status" value="1"/>
</dbReference>
<organism evidence="4 5">
    <name type="scientific">Ambispora leptoticha</name>
    <dbReference type="NCBI Taxonomy" id="144679"/>
    <lineage>
        <taxon>Eukaryota</taxon>
        <taxon>Fungi</taxon>
        <taxon>Fungi incertae sedis</taxon>
        <taxon>Mucoromycota</taxon>
        <taxon>Glomeromycotina</taxon>
        <taxon>Glomeromycetes</taxon>
        <taxon>Archaeosporales</taxon>
        <taxon>Ambisporaceae</taxon>
        <taxon>Ambispora</taxon>
    </lineage>
</organism>
<sequence length="343" mass="39429">MSRLGQRFTGLIRKINKPMSIEDIRKALALSVEDITDPTEKARARRELEEYDRTIALAMQEDEEEQALYGWPRPVPLQKNFDFDNKQQKSIPASSSVQNNGSGLEGSSSFLADRKEMERERLERAQKRRANNPLAYTADKKTKIENGRIVQVSDNALKYANGALKLTYIPNFRGDYVKFEDLIEKSKVKRAFLSCFVVSLDWVQQNFPSQARIVLAKQRDYSAQKPGVYTTIFDNIVLVNPPMLNSEFGCFHAKIMLLYYDNWMRVVITSANLIPMDWEQMENVVFVQDFPLLETPASDISQQPEFAQDLSAFVLAMRVKDSQDKVLIQVTDKLCHYDFSKAK</sequence>
<dbReference type="CDD" id="cd09122">
    <property type="entry name" value="PLDc_Tdp1_1"/>
    <property type="match status" value="1"/>
</dbReference>
<reference evidence="4" key="1">
    <citation type="submission" date="2021-06" db="EMBL/GenBank/DDBJ databases">
        <authorList>
            <person name="Kallberg Y."/>
            <person name="Tangrot J."/>
            <person name="Rosling A."/>
        </authorList>
    </citation>
    <scope>NUCLEOTIDE SEQUENCE</scope>
    <source>
        <strain evidence="4">FL130A</strain>
    </source>
</reference>
<keyword evidence="5" id="KW-1185">Reference proteome</keyword>
<protein>
    <submittedName>
        <fullName evidence="4">8605_t:CDS:1</fullName>
    </submittedName>
</protein>
<feature type="region of interest" description="Disordered" evidence="3">
    <location>
        <begin position="86"/>
        <end position="110"/>
    </location>
</feature>
<dbReference type="SUPFAM" id="SSF56024">
    <property type="entry name" value="Phospholipase D/nuclease"/>
    <property type="match status" value="1"/>
</dbReference>
<dbReference type="Proteomes" id="UP000789508">
    <property type="component" value="Unassembled WGS sequence"/>
</dbReference>
<name>A0A9N9NIY1_9GLOM</name>
<evidence type="ECO:0000256" key="1">
    <source>
        <dbReference type="PIRSR" id="PIRSR610347-1"/>
    </source>
</evidence>
<comment type="caution">
    <text evidence="4">The sequence shown here is derived from an EMBL/GenBank/DDBJ whole genome shotgun (WGS) entry which is preliminary data.</text>
</comment>
<feature type="active site" description="Nucleophile" evidence="1">
    <location>
        <position position="252"/>
    </location>
</feature>
<dbReference type="GO" id="GO:0008081">
    <property type="term" value="F:phosphoric diester hydrolase activity"/>
    <property type="evidence" value="ECO:0007669"/>
    <property type="project" value="InterPro"/>
</dbReference>
<gene>
    <name evidence="4" type="ORF">ALEPTO_LOCUS12851</name>
</gene>
<dbReference type="PANTHER" id="PTHR12415:SF3">
    <property type="entry name" value="OS04G0403400 PROTEIN"/>
    <property type="match status" value="1"/>
</dbReference>
<proteinExistence type="predicted"/>
<evidence type="ECO:0000256" key="3">
    <source>
        <dbReference type="SAM" id="MobiDB-lite"/>
    </source>
</evidence>